<name>A0A4P7N7K0_PYROR</name>
<evidence type="ECO:0000256" key="2">
    <source>
        <dbReference type="SAM" id="Phobius"/>
    </source>
</evidence>
<keyword evidence="2" id="KW-0472">Membrane</keyword>
<evidence type="ECO:0000256" key="1">
    <source>
        <dbReference type="SAM" id="MobiDB-lite"/>
    </source>
</evidence>
<feature type="region of interest" description="Disordered" evidence="1">
    <location>
        <begin position="76"/>
        <end position="96"/>
    </location>
</feature>
<protein>
    <submittedName>
        <fullName evidence="3">Uncharacterized protein</fullName>
    </submittedName>
</protein>
<proteinExistence type="predicted"/>
<evidence type="ECO:0000313" key="4">
    <source>
        <dbReference type="Proteomes" id="UP000294847"/>
    </source>
</evidence>
<feature type="compositionally biased region" description="Polar residues" evidence="1">
    <location>
        <begin position="77"/>
        <end position="93"/>
    </location>
</feature>
<keyword evidence="2" id="KW-0812">Transmembrane</keyword>
<feature type="region of interest" description="Disordered" evidence="1">
    <location>
        <begin position="38"/>
        <end position="58"/>
    </location>
</feature>
<dbReference type="Gene3D" id="2.120.10.70">
    <property type="entry name" value="Fucose-specific lectin"/>
    <property type="match status" value="1"/>
</dbReference>
<keyword evidence="2" id="KW-1133">Transmembrane helix</keyword>
<accession>A0A4P7N7K0</accession>
<dbReference type="EMBL" id="CP034206">
    <property type="protein sequence ID" value="QBZ58677.1"/>
    <property type="molecule type" value="Genomic_DNA"/>
</dbReference>
<feature type="transmembrane region" description="Helical" evidence="2">
    <location>
        <begin position="131"/>
        <end position="155"/>
    </location>
</feature>
<evidence type="ECO:0000313" key="3">
    <source>
        <dbReference type="EMBL" id="QBZ58677.1"/>
    </source>
</evidence>
<reference evidence="3 4" key="1">
    <citation type="journal article" date="2019" name="Mol. Biol. Evol.">
        <title>Blast fungal genomes show frequent chromosomal changes, gene gains and losses, and effector gene turnover.</title>
        <authorList>
            <person name="Gomez Luciano L.B."/>
            <person name="Jason Tsai I."/>
            <person name="Chuma I."/>
            <person name="Tosa Y."/>
            <person name="Chen Y.H."/>
            <person name="Li J.Y."/>
            <person name="Li M.Y."/>
            <person name="Jade Lu M.Y."/>
            <person name="Nakayashiki H."/>
            <person name="Li W.H."/>
        </authorList>
    </citation>
    <scope>NUCLEOTIDE SEQUENCE [LARGE SCALE GENOMIC DNA]</scope>
    <source>
        <strain evidence="3">MZ5-1-6</strain>
    </source>
</reference>
<feature type="compositionally biased region" description="Gly residues" evidence="1">
    <location>
        <begin position="167"/>
        <end position="201"/>
    </location>
</feature>
<organism evidence="3 4">
    <name type="scientific">Pyricularia oryzae</name>
    <name type="common">Rice blast fungus</name>
    <name type="synonym">Magnaporthe oryzae</name>
    <dbReference type="NCBI Taxonomy" id="318829"/>
    <lineage>
        <taxon>Eukaryota</taxon>
        <taxon>Fungi</taxon>
        <taxon>Dikarya</taxon>
        <taxon>Ascomycota</taxon>
        <taxon>Pezizomycotina</taxon>
        <taxon>Sordariomycetes</taxon>
        <taxon>Sordariomycetidae</taxon>
        <taxon>Magnaporthales</taxon>
        <taxon>Pyriculariaceae</taxon>
        <taxon>Pyricularia</taxon>
    </lineage>
</organism>
<gene>
    <name evidence="3" type="ORF">PoMZ_03635</name>
</gene>
<dbReference type="Proteomes" id="UP000294847">
    <property type="component" value="Chromosome 3"/>
</dbReference>
<sequence>MAQPQLPPYPHTAASPMAYSNLPEVTRHDAPQAYTSTHDAPEVAPVGNHYYNKGSPEAVPQTFSPQIVKQDYPEAFHQQQHGATSPYSTSPGPQHSVLYYPPPSAPELATDREFPAEKQEKGNVVIKRRTCIILAIVLAIVVVGAIVGGAVGGVMASRKNEAQSEGTGTGGDNNGGGNLGGGGNNGNGDSNGGGVSGGGGNNTIAPPKNPNAIVMEESGISAVSYTVDGTDYKMLFWQPQNSPSEIKYSAWDSKGRNWEVVDLKSRLKGSANIEATPGTAIATAVRPGDAQNGGGSFTLSVVYNGPSGSVNELTTTDVKGNSWEKIIYTIKAGPRTQLAARWDVCPNSMCTDTLIVAYENVNKQIRLYYPHVVEINSQKHRDFAAGITTGSGIALTAFAFTNASNEAASMKVYHQATNLLSEATRKIDWTYQIYTPQILPKPISLDNPPLTYATSFEKPGMGLIYLAVVQRYPDNGRLTLTYWNDKQWIPTEPRSTRAVAGVSLDSGTSAVSLSMDMKVYVVPDNCESIQIFDIDKEDPGLWTHAGDVKLK</sequence>
<feature type="region of interest" description="Disordered" evidence="1">
    <location>
        <begin position="162"/>
        <end position="210"/>
    </location>
</feature>
<dbReference type="AlphaFoldDB" id="A0A4P7N7K0"/>
<dbReference type="SUPFAM" id="SSF89372">
    <property type="entry name" value="Fucose-specific lectin"/>
    <property type="match status" value="1"/>
</dbReference>